<sequence length="2157" mass="240283">MPAGRRNNGCEGKQERNWNGAGCVVRSGSSEILVRLVERELELHPLPKRETEPEEPHSFFARLERSALAADAEKVVAKGEMTEEEKERAREEAAEAQANPDEEIIEECKEVDVVEILKKIKTCPDAYAIFETEASRDAAVETVEASGGVEFHGNTLLLNASRVEPQTVQWKNCANTDLVVKAKRIAMGMCIMFAGLALWVVAFYLPYAWFTLTFNYSYGQEPGFVAGMTFSMVVVAGNALMYLVCSEVADRTRFIYIDDREVCYMLLYCFACVFNVALDLITTYMVAYRVNVGLRMKTYDGTLLSNLQSFSDRFESYAMQRTLANNLYAYAFPATFLIPFLIEPVATIYAPYKLMVMIIRTQPHIKDLMLDAMIAVLIFFFPGGFNIQMFLGMALSHVYIYAFDHYRVLRSIQSCNYTDKMVDWWSQWLMAIPCGCMLACFVFKANCQPGYFCMEGCRGWGYGVPLLKYVVPKFGLSLGLQEICARTGESDGAETNTYKDCSQRLACSWFTANPVYCLRSQYVYKHSPPCTYFLPGKEHLIEKNEELLGDYDAPHVDTEALKELGKEAKREGRKEARKEERETVDVAKYLDFGHWLEAANGGKFDWGTGAEEKSLKRPDTRRRAEEETTVPLSFNPTNVNLCLFQQYRLFRKWWVTVEQNHSCGFSARILMNATARAIVDKDTGLLDSSPITKALQSIWLRTAAAWGPRASQPNQFLRPWTEAQKSIRRFYYALHEQEERGGWGSATKASLGEMEYHVPTAACLTALVQFSAMQEEPTYVLSDSAVKCGIQHFDMRVVHSCAVLDSEIFAKTLQDGGRGAEFHRFALSPAIEQALAEMRIPLCLWPLPAMNGAGKRTKAKAHAKAAAAPKGQAKAEAVKTRGRPLADRDDIYPVKTPAFPVEPPFTTKEAFLDHEKNWASRLVENRVLKIRHQWYAEPTGFKVLLWCNSCTCCKDKNGWRGYPTYSAEDSSISRAYTPCSQHGDFEAMRRWTPLTSTSEHALLDFVKTTTRLTTQDLVKIVEKHQDIRPTDAWLTTWSKNHRVNNGTKSDPISQYKWVEADWRRLERELGSADGLQDVPDALKVAGLQVQPNTTVVVFCNPRLVKETLQRLVNKEYVKPCGDGTFRLVKEDEWVLLTVGALSKHHVFAFRSTFNPWAFAQFAKLDLVATCQQYHADLHAGENLAMKAVFPRADRLADWAHVTGACVRPKSKTPASDSDGKIAVYRAGIFKTMKKALTALGQALLPLIERAFYCLRAIPTALLFHALAQTFLTTLEVQEPTERTAANALRRHYLQTYDRTVARSRFGLSDWGSGSESEEPLMLADWWCGIQRVQPGSASGTQAQESWHRHKLKAYVGLRSPVSTLAQSLANFAHSRLSELISRDSPLPDVPLEPFPDKHVLLDSDELTGEGRTSVHQFHRTRCYDVWTDEESTVFAMPNTLAQWDHDLGKWNRVPDESVIPMPQGRASLLLQLLRAKEHQELVRVLRELGLGAEPLKHIEKLTKFFNQHAFVLIGKEAIRYWRRETPQSERLHAQGVCAFCCHFAVHGSCEHVHAALVHLNQISLATPEFPIRARAAPAFERDAVPVLLPGASRGCHQAPSFSSKETESAAADRALVQLLRTLDLSEWLPSLQDLRIAVPAVPSGVLLRLQQAAHQVQMSVRATWPLRNGLPQLRLLSRLLPRPVHKCQTWLPQLRSRPGCRGYCSSCVLAHESHLHAKVSDLRGKVTAQAEELSGKVSGHFEDLSGKVSGQFEDLKGKMSGNLEAHSDETVESVRVRAQEALGSGRGLQPAEPNLKPKLQPLTLLVQSVHLCGRVGAFAAILADGSVVSWGDADYGGDSSAVRDQLQNVQQIQAAACAFAAILVDGSVVTWGHAYYGGDSSAVRAQLHNVQQIQATEGAFAAILADGSVVSWGDACCGGDSSDLRDELKNVQQIQATERAFAAILGDGSVVTWGGADYGGDSSAVREQLQNVQQIQATERAFAAILGDGSVVTWGGADYGGDSSAVREQLQNVQQIQATEHAFAAILGDGSVVTWGGAAFGGDSRAVRDQLKNVQQIQAAACAFAAILAEGFIMTWGNARENPNLRQSLKYRTPELQAAETQAPEKPRPQGKDVRNFRSLPEEGGSLRPVWRGWFEQLRLVQHKRPRPFASSASDSQ</sequence>
<dbReference type="OrthoDB" id="445666at2759"/>
<dbReference type="Gene3D" id="1.20.120.20">
    <property type="entry name" value="Apolipoprotein"/>
    <property type="match status" value="1"/>
</dbReference>
<keyword evidence="3" id="KW-0812">Transmembrane</keyword>
<evidence type="ECO:0000256" key="1">
    <source>
        <dbReference type="ARBA" id="ARBA00022737"/>
    </source>
</evidence>
<evidence type="ECO:0000313" key="5">
    <source>
        <dbReference type="Proteomes" id="UP000186817"/>
    </source>
</evidence>
<dbReference type="EMBL" id="LSRX01000299">
    <property type="protein sequence ID" value="OLQ01256.1"/>
    <property type="molecule type" value="Genomic_DNA"/>
</dbReference>
<feature type="region of interest" description="Disordered" evidence="2">
    <location>
        <begin position="75"/>
        <end position="99"/>
    </location>
</feature>
<evidence type="ECO:0000313" key="4">
    <source>
        <dbReference type="EMBL" id="OLQ01256.1"/>
    </source>
</evidence>
<gene>
    <name evidence="4" type="primary">HERC1</name>
    <name evidence="4" type="ORF">AK812_SmicGene16000</name>
</gene>
<feature type="transmembrane region" description="Helical" evidence="3">
    <location>
        <begin position="327"/>
        <end position="352"/>
    </location>
</feature>
<evidence type="ECO:0000256" key="3">
    <source>
        <dbReference type="SAM" id="Phobius"/>
    </source>
</evidence>
<feature type="transmembrane region" description="Helical" evidence="3">
    <location>
        <begin position="225"/>
        <end position="244"/>
    </location>
</feature>
<feature type="region of interest" description="Disordered" evidence="2">
    <location>
        <begin position="2096"/>
        <end position="2124"/>
    </location>
</feature>
<dbReference type="PANTHER" id="PTHR22870">
    <property type="entry name" value="REGULATOR OF CHROMOSOME CONDENSATION"/>
    <property type="match status" value="1"/>
</dbReference>
<feature type="region of interest" description="Disordered" evidence="2">
    <location>
        <begin position="607"/>
        <end position="628"/>
    </location>
</feature>
<feature type="transmembrane region" description="Helical" evidence="3">
    <location>
        <begin position="185"/>
        <end position="205"/>
    </location>
</feature>
<keyword evidence="3" id="KW-1133">Transmembrane helix</keyword>
<comment type="caution">
    <text evidence="4">The sequence shown here is derived from an EMBL/GenBank/DDBJ whole genome shotgun (WGS) entry which is preliminary data.</text>
</comment>
<feature type="compositionally biased region" description="Basic and acidic residues" evidence="2">
    <location>
        <begin position="610"/>
        <end position="626"/>
    </location>
</feature>
<keyword evidence="5" id="KW-1185">Reference proteome</keyword>
<dbReference type="Proteomes" id="UP000186817">
    <property type="component" value="Unassembled WGS sequence"/>
</dbReference>
<dbReference type="PANTHER" id="PTHR22870:SF466">
    <property type="entry name" value="ANKYRIN REPEAT-CONTAINING PROTEIN"/>
    <property type="match status" value="1"/>
</dbReference>
<feature type="compositionally biased region" description="Basic and acidic residues" evidence="2">
    <location>
        <begin position="2103"/>
        <end position="2116"/>
    </location>
</feature>
<keyword evidence="3" id="KW-0472">Membrane</keyword>
<dbReference type="InterPro" id="IPR009091">
    <property type="entry name" value="RCC1/BLIP-II"/>
</dbReference>
<dbReference type="SUPFAM" id="SSF50985">
    <property type="entry name" value="RCC1/BLIP-II"/>
    <property type="match status" value="1"/>
</dbReference>
<dbReference type="InterPro" id="IPR051210">
    <property type="entry name" value="Ub_ligase/GEF_domain"/>
</dbReference>
<organism evidence="4 5">
    <name type="scientific">Symbiodinium microadriaticum</name>
    <name type="common">Dinoflagellate</name>
    <name type="synonym">Zooxanthella microadriatica</name>
    <dbReference type="NCBI Taxonomy" id="2951"/>
    <lineage>
        <taxon>Eukaryota</taxon>
        <taxon>Sar</taxon>
        <taxon>Alveolata</taxon>
        <taxon>Dinophyceae</taxon>
        <taxon>Suessiales</taxon>
        <taxon>Symbiodiniaceae</taxon>
        <taxon>Symbiodinium</taxon>
    </lineage>
</organism>
<accession>A0A1Q9E1E5</accession>
<feature type="compositionally biased region" description="Basic and acidic residues" evidence="2">
    <location>
        <begin position="75"/>
        <end position="93"/>
    </location>
</feature>
<feature type="transmembrane region" description="Helical" evidence="3">
    <location>
        <begin position="265"/>
        <end position="287"/>
    </location>
</feature>
<reference evidence="4 5" key="1">
    <citation type="submission" date="2016-02" db="EMBL/GenBank/DDBJ databases">
        <title>Genome analysis of coral dinoflagellate symbionts highlights evolutionary adaptations to a symbiotic lifestyle.</title>
        <authorList>
            <person name="Aranda M."/>
            <person name="Li Y."/>
            <person name="Liew Y.J."/>
            <person name="Baumgarten S."/>
            <person name="Simakov O."/>
            <person name="Wilson M."/>
            <person name="Piel J."/>
            <person name="Ashoor H."/>
            <person name="Bougouffa S."/>
            <person name="Bajic V.B."/>
            <person name="Ryu T."/>
            <person name="Ravasi T."/>
            <person name="Bayer T."/>
            <person name="Micklem G."/>
            <person name="Kim H."/>
            <person name="Bhak J."/>
            <person name="Lajeunesse T.C."/>
            <person name="Voolstra C.R."/>
        </authorList>
    </citation>
    <scope>NUCLEOTIDE SEQUENCE [LARGE SCALE GENOMIC DNA]</scope>
    <source>
        <strain evidence="4 5">CCMP2467</strain>
    </source>
</reference>
<dbReference type="Gene3D" id="2.130.10.30">
    <property type="entry name" value="Regulator of chromosome condensation 1/beta-lactamase-inhibitor protein II"/>
    <property type="match status" value="2"/>
</dbReference>
<name>A0A1Q9E1E5_SYMMI</name>
<keyword evidence="1" id="KW-0677">Repeat</keyword>
<evidence type="ECO:0000256" key="2">
    <source>
        <dbReference type="SAM" id="MobiDB-lite"/>
    </source>
</evidence>
<proteinExistence type="predicted"/>
<protein>
    <submittedName>
        <fullName evidence="4">Putative E3 ubiquitin-protein ligase HERC1</fullName>
    </submittedName>
</protein>